<dbReference type="Proteomes" id="UP000472272">
    <property type="component" value="Chromosome 16"/>
</dbReference>
<evidence type="ECO:0000313" key="19">
    <source>
        <dbReference type="Ensembl" id="ENSPMRP00000036718.1"/>
    </source>
</evidence>
<dbReference type="SUPFAM" id="SSF54236">
    <property type="entry name" value="Ubiquitin-like"/>
    <property type="match status" value="1"/>
</dbReference>
<feature type="domain" description="FERM" evidence="18">
    <location>
        <begin position="22"/>
        <end position="319"/>
    </location>
</feature>
<dbReference type="Pfam" id="PF20492">
    <property type="entry name" value="ERM_helical"/>
    <property type="match status" value="1"/>
</dbReference>
<keyword evidence="16" id="KW-0175">Coiled coil</keyword>
<evidence type="ECO:0000256" key="13">
    <source>
        <dbReference type="ARBA" id="ARBA00077870"/>
    </source>
</evidence>
<keyword evidence="8" id="KW-0832">Ubl conjugation</keyword>
<dbReference type="InterPro" id="IPR011993">
    <property type="entry name" value="PH-like_dom_sf"/>
</dbReference>
<feature type="coiled-coil region" evidence="16">
    <location>
        <begin position="494"/>
        <end position="535"/>
    </location>
</feature>
<accession>A0A670KH56</accession>
<dbReference type="PROSITE" id="PS00661">
    <property type="entry name" value="FERM_2"/>
    <property type="match status" value="1"/>
</dbReference>
<dbReference type="InterPro" id="IPR035963">
    <property type="entry name" value="FERM_2"/>
</dbReference>
<dbReference type="Pfam" id="PF09380">
    <property type="entry name" value="FERM_C"/>
    <property type="match status" value="1"/>
</dbReference>
<dbReference type="InterPro" id="IPR000798">
    <property type="entry name" value="Ez/rad/moesin-like"/>
</dbReference>
<dbReference type="AlphaFoldDB" id="A0A670KH56"/>
<dbReference type="FunFam" id="1.20.5.450:FF:000001">
    <property type="entry name" value="radixin isoform X2"/>
    <property type="match status" value="1"/>
</dbReference>
<dbReference type="CDD" id="cd14473">
    <property type="entry name" value="FERM_B-lobe"/>
    <property type="match status" value="1"/>
</dbReference>
<evidence type="ECO:0000256" key="11">
    <source>
        <dbReference type="ARBA" id="ARBA00023273"/>
    </source>
</evidence>
<dbReference type="GO" id="GO:0005634">
    <property type="term" value="C:nucleus"/>
    <property type="evidence" value="ECO:0007669"/>
    <property type="project" value="UniProtKB-SubCell"/>
</dbReference>
<dbReference type="SUPFAM" id="SSF50729">
    <property type="entry name" value="PH domain-like"/>
    <property type="match status" value="1"/>
</dbReference>
<dbReference type="InterPro" id="IPR018980">
    <property type="entry name" value="FERM_PH-like_C"/>
</dbReference>
<evidence type="ECO:0000256" key="3">
    <source>
        <dbReference type="ARBA" id="ARBA00004316"/>
    </source>
</evidence>
<evidence type="ECO:0000256" key="17">
    <source>
        <dbReference type="SAM" id="MobiDB-lite"/>
    </source>
</evidence>
<reference evidence="19" key="3">
    <citation type="submission" date="2025-09" db="UniProtKB">
        <authorList>
            <consortium name="Ensembl"/>
        </authorList>
    </citation>
    <scope>IDENTIFICATION</scope>
</reference>
<dbReference type="Gene3D" id="1.20.80.10">
    <property type="match status" value="1"/>
</dbReference>
<dbReference type="SUPFAM" id="SSF48678">
    <property type="entry name" value="Moesin tail domain"/>
    <property type="match status" value="1"/>
</dbReference>
<dbReference type="InterPro" id="IPR046810">
    <property type="entry name" value="ERM_helical"/>
</dbReference>
<dbReference type="InterPro" id="IPR011174">
    <property type="entry name" value="ERM"/>
</dbReference>
<dbReference type="InterPro" id="IPR029071">
    <property type="entry name" value="Ubiquitin-like_domsf"/>
</dbReference>
<dbReference type="PROSITE" id="PS50057">
    <property type="entry name" value="FERM_3"/>
    <property type="match status" value="1"/>
</dbReference>
<evidence type="ECO:0000256" key="15">
    <source>
        <dbReference type="ARBA" id="ARBA00081139"/>
    </source>
</evidence>
<dbReference type="InterPro" id="IPR018979">
    <property type="entry name" value="FERM_N"/>
</dbReference>
<evidence type="ECO:0000313" key="20">
    <source>
        <dbReference type="Proteomes" id="UP000472272"/>
    </source>
</evidence>
<dbReference type="CDD" id="cd17186">
    <property type="entry name" value="FERM_F1_Merlin"/>
    <property type="match status" value="1"/>
</dbReference>
<evidence type="ECO:0000256" key="6">
    <source>
        <dbReference type="ARBA" id="ARBA00022490"/>
    </source>
</evidence>
<feature type="region of interest" description="Disordered" evidence="17">
    <location>
        <begin position="422"/>
        <end position="442"/>
    </location>
</feature>
<protein>
    <recommendedName>
        <fullName evidence="12">Merlin</fullName>
    </recommendedName>
    <alternativeName>
        <fullName evidence="15">Moesin-ezrin-radixin-like protein</fullName>
    </alternativeName>
    <alternativeName>
        <fullName evidence="13">Neurofibromin-2</fullName>
    </alternativeName>
    <alternativeName>
        <fullName evidence="14">Schwannomin</fullName>
    </alternativeName>
</protein>
<dbReference type="InterPro" id="IPR019747">
    <property type="entry name" value="FERM_CS"/>
</dbReference>
<dbReference type="Ensembl" id="ENSPMRT00000038888.1">
    <property type="protein sequence ID" value="ENSPMRP00000036718.1"/>
    <property type="gene ID" value="ENSPMRG00000023652.1"/>
</dbReference>
<dbReference type="GO" id="GO:0005886">
    <property type="term" value="C:plasma membrane"/>
    <property type="evidence" value="ECO:0007669"/>
    <property type="project" value="UniProtKB-SubCell"/>
</dbReference>
<name>A0A670KH56_PODMU</name>
<dbReference type="PROSITE" id="PS00660">
    <property type="entry name" value="FERM_1"/>
    <property type="match status" value="1"/>
</dbReference>
<dbReference type="GO" id="GO:0042995">
    <property type="term" value="C:cell projection"/>
    <property type="evidence" value="ECO:0007669"/>
    <property type="project" value="UniProtKB-SubCell"/>
</dbReference>
<dbReference type="PANTHER" id="PTHR23281">
    <property type="entry name" value="MERLIN/MOESIN/EZRIN/RADIXIN"/>
    <property type="match status" value="1"/>
</dbReference>
<dbReference type="GeneTree" id="ENSGT01020000230354"/>
<dbReference type="Gene3D" id="2.30.29.30">
    <property type="entry name" value="Pleckstrin-homology domain (PH domain)/Phosphotyrosine-binding domain (PTB)"/>
    <property type="match status" value="1"/>
</dbReference>
<dbReference type="InterPro" id="IPR008954">
    <property type="entry name" value="Moesin_tail_sf"/>
</dbReference>
<dbReference type="InterPro" id="IPR019749">
    <property type="entry name" value="Band_41_domain"/>
</dbReference>
<dbReference type="Gene3D" id="1.20.5.450">
    <property type="match status" value="1"/>
</dbReference>
<keyword evidence="5" id="KW-1003">Cell membrane</keyword>
<evidence type="ECO:0000259" key="18">
    <source>
        <dbReference type="PROSITE" id="PS50057"/>
    </source>
</evidence>
<keyword evidence="10" id="KW-0539">Nucleus</keyword>
<comment type="subcellular location">
    <subcellularLocation>
        <location evidence="2">Cell membrane</location>
        <topology evidence="2">Peripheral membrane protein</topology>
    </subcellularLocation>
    <subcellularLocation>
        <location evidence="3">Cell projection</location>
    </subcellularLocation>
    <subcellularLocation>
        <location evidence="4">Cytoplasm</location>
    </subcellularLocation>
    <subcellularLocation>
        <location evidence="1">Nucleus</location>
    </subcellularLocation>
</comment>
<dbReference type="PRINTS" id="PR00661">
    <property type="entry name" value="ERMFAMILY"/>
</dbReference>
<dbReference type="InterPro" id="IPR000299">
    <property type="entry name" value="FERM_domain"/>
</dbReference>
<keyword evidence="6" id="KW-0963">Cytoplasm</keyword>
<reference evidence="19 20" key="1">
    <citation type="journal article" date="2019" name="Proc. Natl. Acad. Sci. U.S.A.">
        <title>Regulatory changes in pterin and carotenoid genes underlie balanced color polymorphisms in the wall lizard.</title>
        <authorList>
            <person name="Andrade P."/>
            <person name="Pinho C."/>
            <person name="Perez I de Lanuza G."/>
            <person name="Afonso S."/>
            <person name="Brejcha J."/>
            <person name="Rubin C.J."/>
            <person name="Wallerman O."/>
            <person name="Pereira P."/>
            <person name="Sabatino S.J."/>
            <person name="Bellati A."/>
            <person name="Pellitteri-Rosa D."/>
            <person name="Bosakova Z."/>
            <person name="Bunikis I."/>
            <person name="Carretero M.A."/>
            <person name="Feiner N."/>
            <person name="Marsik P."/>
            <person name="Pauperio F."/>
            <person name="Salvi D."/>
            <person name="Soler L."/>
            <person name="While G.M."/>
            <person name="Uller T."/>
            <person name="Font E."/>
            <person name="Andersson L."/>
            <person name="Carneiro M."/>
        </authorList>
    </citation>
    <scope>NUCLEOTIDE SEQUENCE</scope>
</reference>
<keyword evidence="20" id="KW-1185">Reference proteome</keyword>
<dbReference type="Pfam" id="PF00373">
    <property type="entry name" value="FERM_M"/>
    <property type="match status" value="1"/>
</dbReference>
<reference evidence="19" key="2">
    <citation type="submission" date="2025-08" db="UniProtKB">
        <authorList>
            <consortium name="Ensembl"/>
        </authorList>
    </citation>
    <scope>IDENTIFICATION</scope>
</reference>
<dbReference type="Gene3D" id="6.10.360.10">
    <property type="match status" value="1"/>
</dbReference>
<evidence type="ECO:0000256" key="16">
    <source>
        <dbReference type="SAM" id="Coils"/>
    </source>
</evidence>
<dbReference type="SMART" id="SM00295">
    <property type="entry name" value="B41"/>
    <property type="match status" value="1"/>
</dbReference>
<keyword evidence="11" id="KW-0966">Cell projection</keyword>
<evidence type="ECO:0000256" key="8">
    <source>
        <dbReference type="ARBA" id="ARBA00022843"/>
    </source>
</evidence>
<keyword evidence="7" id="KW-0597">Phosphoprotein</keyword>
<dbReference type="Gene3D" id="3.10.20.90">
    <property type="entry name" value="Phosphatidylinositol 3-kinase Catalytic Subunit, Chain A, domain 1"/>
    <property type="match status" value="1"/>
</dbReference>
<dbReference type="PRINTS" id="PR00935">
    <property type="entry name" value="BAND41"/>
</dbReference>
<keyword evidence="9" id="KW-0472">Membrane</keyword>
<gene>
    <name evidence="19" type="primary">NF2</name>
</gene>
<proteinExistence type="predicted"/>
<evidence type="ECO:0000256" key="7">
    <source>
        <dbReference type="ARBA" id="ARBA00022553"/>
    </source>
</evidence>
<dbReference type="SMART" id="SM01196">
    <property type="entry name" value="FERM_C"/>
    <property type="match status" value="1"/>
</dbReference>
<evidence type="ECO:0000256" key="12">
    <source>
        <dbReference type="ARBA" id="ARBA00068711"/>
    </source>
</evidence>
<dbReference type="SUPFAM" id="SSF47031">
    <property type="entry name" value="Second domain of FERM"/>
    <property type="match status" value="1"/>
</dbReference>
<dbReference type="PIRSF" id="PIRSF002305">
    <property type="entry name" value="ERM"/>
    <property type="match status" value="1"/>
</dbReference>
<organism evidence="19 20">
    <name type="scientific">Podarcis muralis</name>
    <name type="common">Wall lizard</name>
    <name type="synonym">Lacerta muralis</name>
    <dbReference type="NCBI Taxonomy" id="64176"/>
    <lineage>
        <taxon>Eukaryota</taxon>
        <taxon>Metazoa</taxon>
        <taxon>Chordata</taxon>
        <taxon>Craniata</taxon>
        <taxon>Vertebrata</taxon>
        <taxon>Euteleostomi</taxon>
        <taxon>Lepidosauria</taxon>
        <taxon>Squamata</taxon>
        <taxon>Bifurcata</taxon>
        <taxon>Unidentata</taxon>
        <taxon>Episquamata</taxon>
        <taxon>Laterata</taxon>
        <taxon>Lacertibaenia</taxon>
        <taxon>Lacertidae</taxon>
        <taxon>Podarcis</taxon>
    </lineage>
</organism>
<dbReference type="FunFam" id="3.10.20.90:FF:000103">
    <property type="entry name" value="Merlin isoform 2"/>
    <property type="match status" value="1"/>
</dbReference>
<dbReference type="InterPro" id="IPR011259">
    <property type="entry name" value="ERM_C_dom"/>
</dbReference>
<dbReference type="FunFam" id="1.20.80.10:FF:000002">
    <property type="entry name" value="radixin isoform X1"/>
    <property type="match status" value="1"/>
</dbReference>
<dbReference type="InterPro" id="IPR014352">
    <property type="entry name" value="FERM/acyl-CoA-bd_prot_sf"/>
</dbReference>
<evidence type="ECO:0000256" key="14">
    <source>
        <dbReference type="ARBA" id="ARBA00079831"/>
    </source>
</evidence>
<evidence type="ECO:0000256" key="4">
    <source>
        <dbReference type="ARBA" id="ARBA00004496"/>
    </source>
</evidence>
<dbReference type="Pfam" id="PF00769">
    <property type="entry name" value="ERM_C"/>
    <property type="match status" value="1"/>
</dbReference>
<dbReference type="InterPro" id="IPR019748">
    <property type="entry name" value="FERM_central"/>
</dbReference>
<evidence type="ECO:0000256" key="5">
    <source>
        <dbReference type="ARBA" id="ARBA00022475"/>
    </source>
</evidence>
<evidence type="ECO:0000256" key="2">
    <source>
        <dbReference type="ARBA" id="ARBA00004202"/>
    </source>
</evidence>
<dbReference type="Pfam" id="PF09379">
    <property type="entry name" value="FERM_N"/>
    <property type="match status" value="1"/>
</dbReference>
<dbReference type="GO" id="GO:0003779">
    <property type="term" value="F:actin binding"/>
    <property type="evidence" value="ECO:0007669"/>
    <property type="project" value="InterPro"/>
</dbReference>
<evidence type="ECO:0000256" key="9">
    <source>
        <dbReference type="ARBA" id="ARBA00023136"/>
    </source>
</evidence>
<evidence type="ECO:0000256" key="10">
    <source>
        <dbReference type="ARBA" id="ARBA00023242"/>
    </source>
</evidence>
<evidence type="ECO:0000256" key="1">
    <source>
        <dbReference type="ARBA" id="ARBA00004123"/>
    </source>
</evidence>
<sequence length="570" mass="66807">MAGAIASRMSFSSLKRKQPKTFTVRIITMDAEMEFNCEVKWKGKDLFDLVCRTLGLRETWFFGLQYMIKDTMAWLKMDKKVLDHDVPKEEPVTFHFLAKFYPENAEDELVQDITQHLFFLQVKKQILDEKISCPPEASVLLASYAVQAKYGDYDPTVHKRGFLAQEELLPKRVINLYQMTPEMWEERITAWYGQHRGRARDEAEMEYLKIAQDLEMYGVNYFAIRNKKGTELLLGVDALGLHIYDMENRLTPKISFPWNEIRNVSYSDKEILQLCIGNHDLFMRRRKADSLEVQQMKAQAREEKARKQMERQRLAREKQMREEAERTRDELERRLLQLKDEATMANEALMRSEETADLLAEKAQITEEEAKLLAQKAAEAEQEMQRIKATAIRTEEEKRLMEQKVLEAEMLALKMAEESERRAKEADQLKQDLQEARDSERRAKQKLLEITSKSSYTQPMNSGSTALPADMPTFNLISESLSFDFKDTDMKRLSMEIEKEKVEYMEKSKHLQEQLNELKTEIEALKLKERETAMDILHSENNERGSSKHNTIKKLTLQSTKSRVAFFEEL</sequence>
<dbReference type="GO" id="GO:0005737">
    <property type="term" value="C:cytoplasm"/>
    <property type="evidence" value="ECO:0007669"/>
    <property type="project" value="UniProtKB-SubCell"/>
</dbReference>